<protein>
    <submittedName>
        <fullName evidence="3">Sulfurtransferase TusA family protein</fullName>
    </submittedName>
</protein>
<dbReference type="CDD" id="cd00291">
    <property type="entry name" value="SirA_YedF_YeeD"/>
    <property type="match status" value="1"/>
</dbReference>
<reference evidence="3 4" key="1">
    <citation type="submission" date="2020-03" db="EMBL/GenBank/DDBJ databases">
        <title>Metabolic flexibility allows generalist bacteria to become dominant in a frequently disturbed ecosystem.</title>
        <authorList>
            <person name="Chen Y.-J."/>
            <person name="Leung P.M."/>
            <person name="Bay S.K."/>
            <person name="Hugenholtz P."/>
            <person name="Kessler A.J."/>
            <person name="Shelley G."/>
            <person name="Waite D.W."/>
            <person name="Cook P.L."/>
            <person name="Greening C."/>
        </authorList>
    </citation>
    <scope>NUCLEOTIDE SEQUENCE [LARGE SCALE GENOMIC DNA]</scope>
    <source>
        <strain evidence="3">SS_bin_28</strain>
    </source>
</reference>
<evidence type="ECO:0000256" key="1">
    <source>
        <dbReference type="ARBA" id="ARBA00008984"/>
    </source>
</evidence>
<keyword evidence="3" id="KW-0808">Transferase</keyword>
<dbReference type="Gene3D" id="3.30.110.40">
    <property type="entry name" value="TusA-like domain"/>
    <property type="match status" value="1"/>
</dbReference>
<accession>A0A7Y2E8J5</accession>
<dbReference type="GO" id="GO:0016740">
    <property type="term" value="F:transferase activity"/>
    <property type="evidence" value="ECO:0007669"/>
    <property type="project" value="UniProtKB-KW"/>
</dbReference>
<evidence type="ECO:0000313" key="4">
    <source>
        <dbReference type="Proteomes" id="UP000547674"/>
    </source>
</evidence>
<feature type="domain" description="UPF0033" evidence="2">
    <location>
        <begin position="7"/>
        <end position="31"/>
    </location>
</feature>
<evidence type="ECO:0000313" key="3">
    <source>
        <dbReference type="EMBL" id="NNF07171.1"/>
    </source>
</evidence>
<evidence type="ECO:0000259" key="2">
    <source>
        <dbReference type="PROSITE" id="PS01148"/>
    </source>
</evidence>
<dbReference type="EMBL" id="JABDJR010000420">
    <property type="protein sequence ID" value="NNF07171.1"/>
    <property type="molecule type" value="Genomic_DNA"/>
</dbReference>
<comment type="caution">
    <text evidence="3">The sequence shown here is derived from an EMBL/GenBank/DDBJ whole genome shotgun (WGS) entry which is preliminary data.</text>
</comment>
<organism evidence="3 4">
    <name type="scientific">Eiseniibacteriota bacterium</name>
    <dbReference type="NCBI Taxonomy" id="2212470"/>
    <lineage>
        <taxon>Bacteria</taxon>
        <taxon>Candidatus Eiseniibacteriota</taxon>
    </lineage>
</organism>
<dbReference type="Proteomes" id="UP000547674">
    <property type="component" value="Unassembled WGS sequence"/>
</dbReference>
<name>A0A7Y2E8J5_UNCEI</name>
<dbReference type="SUPFAM" id="SSF64307">
    <property type="entry name" value="SirA-like"/>
    <property type="match status" value="1"/>
</dbReference>
<dbReference type="Pfam" id="PF01206">
    <property type="entry name" value="TusA"/>
    <property type="match status" value="1"/>
</dbReference>
<dbReference type="AlphaFoldDB" id="A0A7Y2E8J5"/>
<dbReference type="PANTHER" id="PTHR33279:SF6">
    <property type="entry name" value="SULFUR CARRIER PROTEIN YEDF-RELATED"/>
    <property type="match status" value="1"/>
</dbReference>
<dbReference type="PROSITE" id="PS01148">
    <property type="entry name" value="UPF0033"/>
    <property type="match status" value="1"/>
</dbReference>
<proteinExistence type="inferred from homology"/>
<dbReference type="PANTHER" id="PTHR33279">
    <property type="entry name" value="SULFUR CARRIER PROTEIN YEDF-RELATED"/>
    <property type="match status" value="1"/>
</dbReference>
<dbReference type="InterPro" id="IPR036868">
    <property type="entry name" value="TusA-like_sf"/>
</dbReference>
<comment type="similarity">
    <text evidence="1">Belongs to the sulfur carrier protein TusA family.</text>
</comment>
<gene>
    <name evidence="3" type="ORF">HKN21_10455</name>
</gene>
<sequence length="76" mass="8310">MKTKASLDVLGKLCPIPIIKLAERMKVMEPGDTVTLVADDPLIVVDLPAWCDGHGQELVRLEKTGDHYVGLVRKTA</sequence>
<dbReference type="InterPro" id="IPR001455">
    <property type="entry name" value="TusA-like"/>
</dbReference>